<keyword evidence="3" id="KW-1185">Reference proteome</keyword>
<dbReference type="PANTHER" id="PTHR19328:SF13">
    <property type="entry name" value="HIPL1 PROTEIN"/>
    <property type="match status" value="1"/>
</dbReference>
<dbReference type="Gene3D" id="2.120.10.30">
    <property type="entry name" value="TolB, C-terminal domain"/>
    <property type="match status" value="1"/>
</dbReference>
<evidence type="ECO:0000313" key="3">
    <source>
        <dbReference type="Proteomes" id="UP000515561"/>
    </source>
</evidence>
<dbReference type="KEGG" id="acel:acsn021_22210"/>
<dbReference type="Pfam" id="PF07995">
    <property type="entry name" value="GSDH"/>
    <property type="match status" value="1"/>
</dbReference>
<dbReference type="AlphaFoldDB" id="A0A6S6R5D0"/>
<dbReference type="EMBL" id="AP023367">
    <property type="protein sequence ID" value="BCJ94652.1"/>
    <property type="molecule type" value="Genomic_DNA"/>
</dbReference>
<dbReference type="InterPro" id="IPR011042">
    <property type="entry name" value="6-blade_b-propeller_TolB-like"/>
</dbReference>
<dbReference type="Proteomes" id="UP000515561">
    <property type="component" value="Chromosome"/>
</dbReference>
<protein>
    <submittedName>
        <fullName evidence="2">Glucose sorbosone dehydrogenase</fullName>
    </submittedName>
</protein>
<dbReference type="PANTHER" id="PTHR19328">
    <property type="entry name" value="HEDGEHOG-INTERACTING PROTEIN"/>
    <property type="match status" value="1"/>
</dbReference>
<sequence>MADVTGQFPYRAEIVAENLRVPWAIDISEDGTIYFTERIGNVQKIKDGLLLSEPIVSLKSPFISQGESGLMGLVLDPDFGENHYLYLMYTYRENGSLYNRIVRFTEEDDKLTEETVIFDKIPASATHNGGRIKIGPDNKLYIATGDANNTELPQDKNSLGGKILRIELDGSIPVDNPFPDSPVYSLGFRNPQGIAFNSNAVMYASEHGELAQDEINVIIPGGNYGWPLYTGNEGSDSEDYQKPLVSNSTETWAPSGLAFITQGPFTGQLLAATLRGNRLLAVSLEADGTAAEAINSWLYGRYGRLRDVFQAKDGSIYLLTSNTDARGLPQSNDDKLIQLIPTD</sequence>
<evidence type="ECO:0000259" key="1">
    <source>
        <dbReference type="Pfam" id="PF07995"/>
    </source>
</evidence>
<dbReference type="InterPro" id="IPR011041">
    <property type="entry name" value="Quinoprot_gluc/sorb_DH_b-prop"/>
</dbReference>
<dbReference type="InterPro" id="IPR012938">
    <property type="entry name" value="Glc/Sorbosone_DH"/>
</dbReference>
<accession>A0A6S6R5D0</accession>
<name>A0A6S6R5D0_9FIRM</name>
<proteinExistence type="predicted"/>
<dbReference type="SUPFAM" id="SSF50952">
    <property type="entry name" value="Soluble quinoprotein glucose dehydrogenase"/>
    <property type="match status" value="1"/>
</dbReference>
<organism evidence="2 3">
    <name type="scientific">Anaerocolumna cellulosilytica</name>
    <dbReference type="NCBI Taxonomy" id="433286"/>
    <lineage>
        <taxon>Bacteria</taxon>
        <taxon>Bacillati</taxon>
        <taxon>Bacillota</taxon>
        <taxon>Clostridia</taxon>
        <taxon>Lachnospirales</taxon>
        <taxon>Lachnospiraceae</taxon>
        <taxon>Anaerocolumna</taxon>
    </lineage>
</organism>
<feature type="domain" description="Glucose/Sorbosone dehydrogenase" evidence="1">
    <location>
        <begin position="20"/>
        <end position="326"/>
    </location>
</feature>
<gene>
    <name evidence="2" type="ORF">acsn021_22210</name>
</gene>
<reference evidence="2 3" key="1">
    <citation type="journal article" date="2016" name="Int. J. Syst. Evol. Microbiol.">
        <title>Descriptions of Anaerotaenia torta gen. nov., sp. nov. and Anaerocolumna cellulosilytica gen. nov., sp. nov. isolated from a methanogenic reactor of cattle waste.</title>
        <authorList>
            <person name="Uek A."/>
            <person name="Ohtaki Y."/>
            <person name="Kaku N."/>
            <person name="Ueki K."/>
        </authorList>
    </citation>
    <scope>NUCLEOTIDE SEQUENCE [LARGE SCALE GENOMIC DNA]</scope>
    <source>
        <strain evidence="2 3">SN021</strain>
    </source>
</reference>
<evidence type="ECO:0000313" key="2">
    <source>
        <dbReference type="EMBL" id="BCJ94652.1"/>
    </source>
</evidence>